<evidence type="ECO:0000256" key="1">
    <source>
        <dbReference type="ARBA" id="ARBA00007664"/>
    </source>
</evidence>
<dbReference type="GO" id="GO:0006508">
    <property type="term" value="P:proteolysis"/>
    <property type="evidence" value="ECO:0007669"/>
    <property type="project" value="UniProtKB-KW"/>
</dbReference>
<evidence type="ECO:0000313" key="8">
    <source>
        <dbReference type="EMBL" id="CAE0475558.1"/>
    </source>
</evidence>
<dbReference type="PRINTS" id="PR00722">
    <property type="entry name" value="CHYMOTRYPSIN"/>
</dbReference>
<feature type="domain" description="Peptidase S1" evidence="7">
    <location>
        <begin position="46"/>
        <end position="283"/>
    </location>
</feature>
<dbReference type="GO" id="GO:0004252">
    <property type="term" value="F:serine-type endopeptidase activity"/>
    <property type="evidence" value="ECO:0007669"/>
    <property type="project" value="InterPro"/>
</dbReference>
<keyword evidence="4" id="KW-0720">Serine protease</keyword>
<dbReference type="InterPro" id="IPR001254">
    <property type="entry name" value="Trypsin_dom"/>
</dbReference>
<accession>A0A6S8YG95</accession>
<feature type="region of interest" description="Disordered" evidence="5">
    <location>
        <begin position="376"/>
        <end position="412"/>
    </location>
</feature>
<organism evidence="11">
    <name type="scientific">Chaetoceros debilis</name>
    <dbReference type="NCBI Taxonomy" id="122233"/>
    <lineage>
        <taxon>Eukaryota</taxon>
        <taxon>Sar</taxon>
        <taxon>Stramenopiles</taxon>
        <taxon>Ochrophyta</taxon>
        <taxon>Bacillariophyta</taxon>
        <taxon>Coscinodiscophyceae</taxon>
        <taxon>Chaetocerotophycidae</taxon>
        <taxon>Chaetocerotales</taxon>
        <taxon>Chaetocerotaceae</taxon>
        <taxon>Chaetoceros</taxon>
    </lineage>
</organism>
<evidence type="ECO:0000259" key="7">
    <source>
        <dbReference type="PROSITE" id="PS50240"/>
    </source>
</evidence>
<evidence type="ECO:0000256" key="3">
    <source>
        <dbReference type="ARBA" id="ARBA00023157"/>
    </source>
</evidence>
<name>A0A6S8YG95_9STRA</name>
<dbReference type="EMBL" id="HBIO01026581">
    <property type="protein sequence ID" value="CAE0475559.1"/>
    <property type="molecule type" value="Transcribed_RNA"/>
</dbReference>
<keyword evidence="2" id="KW-0843">Virulence</keyword>
<dbReference type="Gene3D" id="2.40.10.10">
    <property type="entry name" value="Trypsin-like serine proteases"/>
    <property type="match status" value="1"/>
</dbReference>
<evidence type="ECO:0000313" key="9">
    <source>
        <dbReference type="EMBL" id="CAE0475559.1"/>
    </source>
</evidence>
<keyword evidence="4" id="KW-0645">Protease</keyword>
<evidence type="ECO:0000313" key="11">
    <source>
        <dbReference type="EMBL" id="CAE0475562.1"/>
    </source>
</evidence>
<sequence length="484" mass="53032">MIQTKSKAFCRSRFVIKATLILLLVARSYSTRQNLTDAEPRHRRAIVNGETVEKGRYGYAVSIMYRFKHICGGSLIAKDIVLSAAHCFESLDQTDTKNLKVVVGEYHLQDWNDGGEIFFIEEVQMHHDFNPNTYEHDVLVFKILGMSSETPVKLNRRNKIPNNWGRKAALTVMGWGSLDVRGHTFANVLKEVKLGYIGNKECASRGISSVTDKMMCALDIDDDEIKEDSCYGDSGGALIRKRQTETGDLQVGIVSFGAKECGVFPGVYTRISSVYAWIKKRVCELSDKPPDDFECNQQNTFVLPTPLSTTNTPAPTLLTPISEVPSSSPMTVSLTPSVSTLSPTVKASDMSESSANGPVPFVRTQIPSLLLSLSPSESTVSPKVRPPHTTETSLISSIKEHERSNSPSSSISLAPTVFPSSSISLAPTEFPIEDMAREKEIEASTPEYQTIGVTSSRSSSSERGLQKICISVVLVVATVFTSCV</sequence>
<comment type="similarity">
    <text evidence="1">Belongs to the peptidase S1 family.</text>
</comment>
<feature type="chain" id="PRO_5035584622" description="Peptidase S1 domain-containing protein" evidence="6">
    <location>
        <begin position="31"/>
        <end position="484"/>
    </location>
</feature>
<feature type="signal peptide" evidence="6">
    <location>
        <begin position="1"/>
        <end position="30"/>
    </location>
</feature>
<dbReference type="PANTHER" id="PTHR24276">
    <property type="entry name" value="POLYSERASE-RELATED"/>
    <property type="match status" value="1"/>
</dbReference>
<evidence type="ECO:0000313" key="10">
    <source>
        <dbReference type="EMBL" id="CAE0475561.1"/>
    </source>
</evidence>
<dbReference type="InterPro" id="IPR018114">
    <property type="entry name" value="TRYPSIN_HIS"/>
</dbReference>
<keyword evidence="4" id="KW-0378">Hydrolase</keyword>
<dbReference type="AlphaFoldDB" id="A0A6S8YG95"/>
<proteinExistence type="inferred from homology"/>
<dbReference type="SUPFAM" id="SSF50494">
    <property type="entry name" value="Trypsin-like serine proteases"/>
    <property type="match status" value="1"/>
</dbReference>
<dbReference type="InterPro" id="IPR009003">
    <property type="entry name" value="Peptidase_S1_PA"/>
</dbReference>
<gene>
    <name evidence="8" type="ORF">CDEB00056_LOCUS20411</name>
    <name evidence="9" type="ORF">CDEB00056_LOCUS20412</name>
    <name evidence="10" type="ORF">CDEB00056_LOCUS20414</name>
    <name evidence="11" type="ORF">CDEB00056_LOCUS20415</name>
</gene>
<dbReference type="EMBL" id="HBIO01026584">
    <property type="protein sequence ID" value="CAE0475562.1"/>
    <property type="molecule type" value="Transcribed_RNA"/>
</dbReference>
<keyword evidence="6" id="KW-0732">Signal</keyword>
<dbReference type="CDD" id="cd00190">
    <property type="entry name" value="Tryp_SPc"/>
    <property type="match status" value="1"/>
</dbReference>
<dbReference type="SMART" id="SM00020">
    <property type="entry name" value="Tryp_SPc"/>
    <property type="match status" value="1"/>
</dbReference>
<dbReference type="EMBL" id="HBIO01026583">
    <property type="protein sequence ID" value="CAE0475561.1"/>
    <property type="molecule type" value="Transcribed_RNA"/>
</dbReference>
<dbReference type="PROSITE" id="PS00135">
    <property type="entry name" value="TRYPSIN_SER"/>
    <property type="match status" value="1"/>
</dbReference>
<evidence type="ECO:0000256" key="6">
    <source>
        <dbReference type="SAM" id="SignalP"/>
    </source>
</evidence>
<protein>
    <recommendedName>
        <fullName evidence="7">Peptidase S1 domain-containing protein</fullName>
    </recommendedName>
</protein>
<dbReference type="PROSITE" id="PS50240">
    <property type="entry name" value="TRYPSIN_DOM"/>
    <property type="match status" value="1"/>
</dbReference>
<evidence type="ECO:0000256" key="5">
    <source>
        <dbReference type="SAM" id="MobiDB-lite"/>
    </source>
</evidence>
<evidence type="ECO:0000256" key="4">
    <source>
        <dbReference type="RuleBase" id="RU363034"/>
    </source>
</evidence>
<dbReference type="InterPro" id="IPR043504">
    <property type="entry name" value="Peptidase_S1_PA_chymotrypsin"/>
</dbReference>
<reference evidence="11" key="1">
    <citation type="submission" date="2021-01" db="EMBL/GenBank/DDBJ databases">
        <authorList>
            <person name="Corre E."/>
            <person name="Pelletier E."/>
            <person name="Niang G."/>
            <person name="Scheremetjew M."/>
            <person name="Finn R."/>
            <person name="Kale V."/>
            <person name="Holt S."/>
            <person name="Cochrane G."/>
            <person name="Meng A."/>
            <person name="Brown T."/>
            <person name="Cohen L."/>
        </authorList>
    </citation>
    <scope>NUCLEOTIDE SEQUENCE</scope>
    <source>
        <strain evidence="11">MM31A-1</strain>
    </source>
</reference>
<dbReference type="InterPro" id="IPR001314">
    <property type="entry name" value="Peptidase_S1A"/>
</dbReference>
<dbReference type="PANTHER" id="PTHR24276:SF91">
    <property type="entry name" value="AT26814P-RELATED"/>
    <property type="match status" value="1"/>
</dbReference>
<dbReference type="InterPro" id="IPR050430">
    <property type="entry name" value="Peptidase_S1"/>
</dbReference>
<dbReference type="EMBL" id="HBIO01026579">
    <property type="protein sequence ID" value="CAE0475558.1"/>
    <property type="molecule type" value="Transcribed_RNA"/>
</dbReference>
<dbReference type="InterPro" id="IPR033116">
    <property type="entry name" value="TRYPSIN_SER"/>
</dbReference>
<dbReference type="PROSITE" id="PS00134">
    <property type="entry name" value="TRYPSIN_HIS"/>
    <property type="match status" value="1"/>
</dbReference>
<evidence type="ECO:0000256" key="2">
    <source>
        <dbReference type="ARBA" id="ARBA00023026"/>
    </source>
</evidence>
<keyword evidence="3" id="KW-1015">Disulfide bond</keyword>
<dbReference type="Pfam" id="PF00089">
    <property type="entry name" value="Trypsin"/>
    <property type="match status" value="1"/>
</dbReference>